<reference evidence="2 3" key="1">
    <citation type="submission" date="2020-07" db="EMBL/GenBank/DDBJ databases">
        <title>Sequencing the genomes of 1000 actinobacteria strains.</title>
        <authorList>
            <person name="Klenk H.-P."/>
        </authorList>
    </citation>
    <scope>NUCLEOTIDE SEQUENCE [LARGE SCALE GENOMIC DNA]</scope>
    <source>
        <strain evidence="2 3">DSM 44065</strain>
    </source>
</reference>
<proteinExistence type="predicted"/>
<protein>
    <submittedName>
        <fullName evidence="2">Uncharacterized protein</fullName>
    </submittedName>
</protein>
<dbReference type="EMBL" id="JACCFJ010000001">
    <property type="protein sequence ID" value="NYI82692.1"/>
    <property type="molecule type" value="Genomic_DNA"/>
</dbReference>
<keyword evidence="3" id="KW-1185">Reference proteome</keyword>
<gene>
    <name evidence="2" type="ORF">HNR68_001322</name>
</gene>
<comment type="caution">
    <text evidence="2">The sequence shown here is derived from an EMBL/GenBank/DDBJ whole genome shotgun (WGS) entry which is preliminary data.</text>
</comment>
<evidence type="ECO:0000313" key="2">
    <source>
        <dbReference type="EMBL" id="NYI82692.1"/>
    </source>
</evidence>
<evidence type="ECO:0000256" key="1">
    <source>
        <dbReference type="SAM" id="MobiDB-lite"/>
    </source>
</evidence>
<dbReference type="RefSeq" id="WP_179718657.1">
    <property type="nucleotide sequence ID" value="NZ_BAABFH010000001.1"/>
</dbReference>
<feature type="region of interest" description="Disordered" evidence="1">
    <location>
        <begin position="78"/>
        <end position="129"/>
    </location>
</feature>
<organism evidence="2 3">
    <name type="scientific">Saccharopolyspora hordei</name>
    <dbReference type="NCBI Taxonomy" id="1838"/>
    <lineage>
        <taxon>Bacteria</taxon>
        <taxon>Bacillati</taxon>
        <taxon>Actinomycetota</taxon>
        <taxon>Actinomycetes</taxon>
        <taxon>Pseudonocardiales</taxon>
        <taxon>Pseudonocardiaceae</taxon>
        <taxon>Saccharopolyspora</taxon>
    </lineage>
</organism>
<accession>A0A853ADW4</accession>
<name>A0A853ADW4_9PSEU</name>
<feature type="region of interest" description="Disordered" evidence="1">
    <location>
        <begin position="1"/>
        <end position="26"/>
    </location>
</feature>
<evidence type="ECO:0000313" key="3">
    <source>
        <dbReference type="Proteomes" id="UP000587002"/>
    </source>
</evidence>
<feature type="compositionally biased region" description="Basic and acidic residues" evidence="1">
    <location>
        <begin position="80"/>
        <end position="90"/>
    </location>
</feature>
<dbReference type="AlphaFoldDB" id="A0A853ADW4"/>
<dbReference type="Proteomes" id="UP000587002">
    <property type="component" value="Unassembled WGS sequence"/>
</dbReference>
<sequence>MDRPTPEPDPSTDAAENVRTHGVGGGTVVLSALPDRAVLISATPRPGYAARTWEHPGGWLRVESTAADRSSTLIATWHDGPTRVETHENQPRGGPPAARDLRHTPCPVGSSWLPAGRRRHSGQPARPGV</sequence>